<evidence type="ECO:0000313" key="3">
    <source>
        <dbReference type="Proteomes" id="UP001172687"/>
    </source>
</evidence>
<reference evidence="2" key="1">
    <citation type="submission" date="2023-07" db="EMBL/GenBank/DDBJ databases">
        <title>Degradation of tert-butanol by M. austroafricanum TBA100.</title>
        <authorList>
            <person name="Helbich S."/>
            <person name="Vainshtein Y."/>
        </authorList>
    </citation>
    <scope>NUCLEOTIDE SEQUENCE</scope>
    <source>
        <strain evidence="2">TBA100</strain>
    </source>
</reference>
<name>A0ABT8H915_MYCAO</name>
<evidence type="ECO:0000313" key="2">
    <source>
        <dbReference type="EMBL" id="MDN4517040.1"/>
    </source>
</evidence>
<dbReference type="Gene3D" id="3.40.1000.70">
    <property type="entry name" value="PknH-like extracellular domain"/>
    <property type="match status" value="1"/>
</dbReference>
<sequence length="220" mass="23384">MSRAARRWPATAVAVAGVVALLLAGCTRHVDSPQARPESLAAPITTLQVVDLLSPKVVGDEGNLFAVAEPERCAGLAREVDPPLLDAHRPLASDGGHWTGEEGEFYIEEMVAVYRAEFDPAAALDMARRTVDECLGTTLSVTTMRDRTYEFDVQPAAAEGPDGSVLWSLRAIDWNCDNLFVAAHNAAIEITTCGPVPGYDVVSLAGEALERIDALANTAA</sequence>
<organism evidence="2 3">
    <name type="scientific">Mycolicibacterium austroafricanum</name>
    <name type="common">Mycobacterium austroafricanum</name>
    <dbReference type="NCBI Taxonomy" id="39687"/>
    <lineage>
        <taxon>Bacteria</taxon>
        <taxon>Bacillati</taxon>
        <taxon>Actinomycetota</taxon>
        <taxon>Actinomycetes</taxon>
        <taxon>Mycobacteriales</taxon>
        <taxon>Mycobacteriaceae</taxon>
        <taxon>Mycolicibacterium</taxon>
    </lineage>
</organism>
<dbReference type="InterPro" id="IPR038232">
    <property type="entry name" value="PknH-like_Extracell_sf"/>
</dbReference>
<protein>
    <submittedName>
        <fullName evidence="2">Sensor domain-containing protein</fullName>
    </submittedName>
</protein>
<proteinExistence type="predicted"/>
<gene>
    <name evidence="2" type="ORF">QYF68_04270</name>
</gene>
<keyword evidence="3" id="KW-1185">Reference proteome</keyword>
<dbReference type="EMBL" id="JAUHTC010000019">
    <property type="protein sequence ID" value="MDN4517040.1"/>
    <property type="molecule type" value="Genomic_DNA"/>
</dbReference>
<dbReference type="InterPro" id="IPR026954">
    <property type="entry name" value="PknH-like_Extracell"/>
</dbReference>
<accession>A0ABT8H915</accession>
<comment type="caution">
    <text evidence="2">The sequence shown here is derived from an EMBL/GenBank/DDBJ whole genome shotgun (WGS) entry which is preliminary data.</text>
</comment>
<dbReference type="RefSeq" id="WP_049778117.1">
    <property type="nucleotide sequence ID" value="NZ_CP070380.1"/>
</dbReference>
<evidence type="ECO:0000259" key="1">
    <source>
        <dbReference type="Pfam" id="PF14032"/>
    </source>
</evidence>
<dbReference type="Pfam" id="PF14032">
    <property type="entry name" value="PknH_C"/>
    <property type="match status" value="1"/>
</dbReference>
<dbReference type="PROSITE" id="PS51257">
    <property type="entry name" value="PROKAR_LIPOPROTEIN"/>
    <property type="match status" value="1"/>
</dbReference>
<feature type="domain" description="PknH-like extracellular" evidence="1">
    <location>
        <begin position="69"/>
        <end position="211"/>
    </location>
</feature>
<dbReference type="Proteomes" id="UP001172687">
    <property type="component" value="Unassembled WGS sequence"/>
</dbReference>